<dbReference type="RefSeq" id="WP_159598992.1">
    <property type="nucleotide sequence ID" value="NZ_CACSAS010000001.1"/>
</dbReference>
<dbReference type="InterPro" id="IPR003593">
    <property type="entry name" value="AAA+_ATPase"/>
</dbReference>
<dbReference type="PANTHER" id="PTHR32071">
    <property type="entry name" value="TRANSCRIPTIONAL REGULATORY PROTEIN"/>
    <property type="match status" value="1"/>
</dbReference>
<dbReference type="Pfam" id="PF01590">
    <property type="entry name" value="GAF"/>
    <property type="match status" value="1"/>
</dbReference>
<dbReference type="GO" id="GO:0043565">
    <property type="term" value="F:sequence-specific DNA binding"/>
    <property type="evidence" value="ECO:0007669"/>
    <property type="project" value="InterPro"/>
</dbReference>
<feature type="domain" description="Sigma-54 factor interaction" evidence="8">
    <location>
        <begin position="328"/>
        <end position="558"/>
    </location>
</feature>
<keyword evidence="3" id="KW-0902">Two-component regulatory system</keyword>
<dbReference type="InterPro" id="IPR002078">
    <property type="entry name" value="Sigma_54_int"/>
</dbReference>
<evidence type="ECO:0000256" key="6">
    <source>
        <dbReference type="ARBA" id="ARBA00023159"/>
    </source>
</evidence>
<evidence type="ECO:0000256" key="4">
    <source>
        <dbReference type="ARBA" id="ARBA00023015"/>
    </source>
</evidence>
<evidence type="ECO:0000256" key="2">
    <source>
        <dbReference type="ARBA" id="ARBA00022840"/>
    </source>
</evidence>
<gene>
    <name evidence="9" type="primary">acoR_2</name>
    <name evidence="9" type="ORF">STARVERO_02388</name>
</gene>
<dbReference type="InterPro" id="IPR058031">
    <property type="entry name" value="AAA_lid_NorR"/>
</dbReference>
<dbReference type="InterPro" id="IPR027417">
    <property type="entry name" value="P-loop_NTPase"/>
</dbReference>
<dbReference type="InterPro" id="IPR003018">
    <property type="entry name" value="GAF"/>
</dbReference>
<dbReference type="PROSITE" id="PS00675">
    <property type="entry name" value="SIGMA54_INTERACT_1"/>
    <property type="match status" value="1"/>
</dbReference>
<dbReference type="SMART" id="SM00382">
    <property type="entry name" value="AAA"/>
    <property type="match status" value="1"/>
</dbReference>
<reference evidence="9 10" key="1">
    <citation type="submission" date="2019-12" db="EMBL/GenBank/DDBJ databases">
        <authorList>
            <person name="Reyes-Prieto M."/>
        </authorList>
    </citation>
    <scope>NUCLEOTIDE SEQUENCE [LARGE SCALE GENOMIC DNA]</scope>
    <source>
        <strain evidence="9">HF14-78462</strain>
    </source>
</reference>
<dbReference type="InterPro" id="IPR029016">
    <property type="entry name" value="GAF-like_dom_sf"/>
</dbReference>
<accession>A0A5S9P693</accession>
<dbReference type="GO" id="GO:0006355">
    <property type="term" value="P:regulation of DNA-templated transcription"/>
    <property type="evidence" value="ECO:0007669"/>
    <property type="project" value="InterPro"/>
</dbReference>
<dbReference type="Pfam" id="PF02954">
    <property type="entry name" value="HTH_8"/>
    <property type="match status" value="1"/>
</dbReference>
<dbReference type="EMBL" id="CACSAS010000001">
    <property type="protein sequence ID" value="CAA0099047.1"/>
    <property type="molecule type" value="Genomic_DNA"/>
</dbReference>
<dbReference type="CDD" id="cd00009">
    <property type="entry name" value="AAA"/>
    <property type="match status" value="1"/>
</dbReference>
<keyword evidence="6" id="KW-0010">Activator</keyword>
<dbReference type="Gene3D" id="3.30.450.40">
    <property type="match status" value="1"/>
</dbReference>
<keyword evidence="4" id="KW-0805">Transcription regulation</keyword>
<evidence type="ECO:0000313" key="10">
    <source>
        <dbReference type="Proteomes" id="UP000433050"/>
    </source>
</evidence>
<dbReference type="AlphaFoldDB" id="A0A5S9P693"/>
<dbReference type="GO" id="GO:0000160">
    <property type="term" value="P:phosphorelay signal transduction system"/>
    <property type="evidence" value="ECO:0007669"/>
    <property type="project" value="UniProtKB-KW"/>
</dbReference>
<evidence type="ECO:0000256" key="3">
    <source>
        <dbReference type="ARBA" id="ARBA00023012"/>
    </source>
</evidence>
<evidence type="ECO:0000259" key="8">
    <source>
        <dbReference type="PROSITE" id="PS50045"/>
    </source>
</evidence>
<sequence length="648" mass="70284">MEQNAIRAAWERFLSDGAPELAGVPRPLAASWERSRAGGIGIERAQAPLAAEPEIYRRRSANAALLNVARPALERSGLFLADASSMMILSDASGFIIETAGDPRVVDHGRRNHLETGGRWDEGVIGTNAIGTALIDGRPTEIRGAEHFCEDVQRWTCAATPVRHPLDHQLLGIVDISGPVDHFNPQSLALAVAIGQEIEAGLYRTAKLEHELLLRSFVSKRSIWLSEEILVVDRRGFLVHAADSARRQSDAAPERLAEEVRHLIGAAEHEAWEENCRHRFPNASVEIVRSDGEAIGCLIVMHRSRGRSSASVESPREAVEPEIGFDRILGSSAPMREARERARKLAANSLPILIEGETGVGKELFARAIRSASPAASGPFVPLNCGGMPRDLIASELFGYTRGAFTGADEKGRPGRIEQADGGVLCLDEIGEMPLDLQSYLLRVLEDGVVYRVGDHVGRRVSIRILSMTNRDLAAEVEAGRFRRDLYYRIAAARIRIPSLRERGEDVVTLAGGFAQAAAARQGRPVPVFAPEVLERLRHYSWPGNVRELRNVVDAMIALADGDVIGLDDLPPELDGHAPLVPRPGAAAMDFPDAPAPAVDLKATERAAILAQVEACGGNLTEAARRLGIARSTLYLRLNGYRGGGTVR</sequence>
<evidence type="ECO:0000256" key="7">
    <source>
        <dbReference type="ARBA" id="ARBA00023163"/>
    </source>
</evidence>
<dbReference type="Gene3D" id="3.40.50.300">
    <property type="entry name" value="P-loop containing nucleotide triphosphate hydrolases"/>
    <property type="match status" value="1"/>
</dbReference>
<keyword evidence="1" id="KW-0547">Nucleotide-binding</keyword>
<dbReference type="InterPro" id="IPR025662">
    <property type="entry name" value="Sigma_54_int_dom_ATP-bd_1"/>
</dbReference>
<proteinExistence type="predicted"/>
<dbReference type="FunFam" id="3.40.50.300:FF:000006">
    <property type="entry name" value="DNA-binding transcriptional regulator NtrC"/>
    <property type="match status" value="1"/>
</dbReference>
<keyword evidence="10" id="KW-1185">Reference proteome</keyword>
<dbReference type="Gene3D" id="1.10.8.60">
    <property type="match status" value="1"/>
</dbReference>
<dbReference type="Pfam" id="PF25601">
    <property type="entry name" value="AAA_lid_14"/>
    <property type="match status" value="1"/>
</dbReference>
<dbReference type="InterPro" id="IPR009057">
    <property type="entry name" value="Homeodomain-like_sf"/>
</dbReference>
<evidence type="ECO:0000256" key="5">
    <source>
        <dbReference type="ARBA" id="ARBA00023125"/>
    </source>
</evidence>
<dbReference type="Proteomes" id="UP000433050">
    <property type="component" value="Unassembled WGS sequence"/>
</dbReference>
<keyword evidence="2" id="KW-0067">ATP-binding</keyword>
<protein>
    <submittedName>
        <fullName evidence="9">Acetoin dehydrogenase operon transcriptional activator AcoR</fullName>
    </submittedName>
</protein>
<dbReference type="Pfam" id="PF00158">
    <property type="entry name" value="Sigma54_activat"/>
    <property type="match status" value="1"/>
</dbReference>
<evidence type="ECO:0000313" key="9">
    <source>
        <dbReference type="EMBL" id="CAA0099047.1"/>
    </source>
</evidence>
<dbReference type="PANTHER" id="PTHR32071:SF57">
    <property type="entry name" value="C4-DICARBOXYLATE TRANSPORT TRANSCRIPTIONAL REGULATORY PROTEIN DCTD"/>
    <property type="match status" value="1"/>
</dbReference>
<dbReference type="PROSITE" id="PS50045">
    <property type="entry name" value="SIGMA54_INTERACT_4"/>
    <property type="match status" value="1"/>
</dbReference>
<dbReference type="Gene3D" id="1.10.10.60">
    <property type="entry name" value="Homeodomain-like"/>
    <property type="match status" value="1"/>
</dbReference>
<dbReference type="SUPFAM" id="SSF52540">
    <property type="entry name" value="P-loop containing nucleoside triphosphate hydrolases"/>
    <property type="match status" value="1"/>
</dbReference>
<organism evidence="9 10">
    <name type="scientific">Starkeya nomas</name>
    <dbReference type="NCBI Taxonomy" id="2666134"/>
    <lineage>
        <taxon>Bacteria</taxon>
        <taxon>Pseudomonadati</taxon>
        <taxon>Pseudomonadota</taxon>
        <taxon>Alphaproteobacteria</taxon>
        <taxon>Hyphomicrobiales</taxon>
        <taxon>Xanthobacteraceae</taxon>
        <taxon>Starkeya</taxon>
    </lineage>
</organism>
<keyword evidence="7" id="KW-0804">Transcription</keyword>
<dbReference type="PROSITE" id="PS00688">
    <property type="entry name" value="SIGMA54_INTERACT_3"/>
    <property type="match status" value="1"/>
</dbReference>
<dbReference type="SUPFAM" id="SSF46689">
    <property type="entry name" value="Homeodomain-like"/>
    <property type="match status" value="1"/>
</dbReference>
<name>A0A5S9P693_9HYPH</name>
<evidence type="ECO:0000256" key="1">
    <source>
        <dbReference type="ARBA" id="ARBA00022741"/>
    </source>
</evidence>
<dbReference type="InterPro" id="IPR002197">
    <property type="entry name" value="HTH_Fis"/>
</dbReference>
<dbReference type="GO" id="GO:0005524">
    <property type="term" value="F:ATP binding"/>
    <property type="evidence" value="ECO:0007669"/>
    <property type="project" value="UniProtKB-KW"/>
</dbReference>
<dbReference type="InterPro" id="IPR025944">
    <property type="entry name" value="Sigma_54_int_dom_CS"/>
</dbReference>
<keyword evidence="5" id="KW-0238">DNA-binding</keyword>